<name>A0A8S3TJZ1_MYTED</name>
<dbReference type="OrthoDB" id="6265224at2759"/>
<comment type="caution">
    <text evidence="1">The sequence shown here is derived from an EMBL/GenBank/DDBJ whole genome shotgun (WGS) entry which is preliminary data.</text>
</comment>
<protein>
    <submittedName>
        <fullName evidence="1">Uncharacterized protein</fullName>
    </submittedName>
</protein>
<dbReference type="Proteomes" id="UP000683360">
    <property type="component" value="Unassembled WGS sequence"/>
</dbReference>
<gene>
    <name evidence="1" type="ORF">MEDL_43460</name>
</gene>
<accession>A0A8S3TJZ1</accession>
<evidence type="ECO:0000313" key="2">
    <source>
        <dbReference type="Proteomes" id="UP000683360"/>
    </source>
</evidence>
<sequence>MFDFTLNKKDEVLFTNLSSEEESPVRMISSGGTTNVLDPKPMRLLALHVNRDSELICGLREQGPPFPVHDFSVRQIVIFGSNYRRKITLENDTYGRKLFEYPSCIRTDSQNVMYVADIENTQFEGKLLAVDRNWTIEIFIRRASSLDKIKPYSVAVTLKDNIVLLDRLYNTLHVLTQKGVLLCVTVSSRFKYRTGQRNMH</sequence>
<dbReference type="EMBL" id="CAJPWZ010002081">
    <property type="protein sequence ID" value="CAG2230633.1"/>
    <property type="molecule type" value="Genomic_DNA"/>
</dbReference>
<dbReference type="AlphaFoldDB" id="A0A8S3TJZ1"/>
<keyword evidence="2" id="KW-1185">Reference proteome</keyword>
<evidence type="ECO:0000313" key="1">
    <source>
        <dbReference type="EMBL" id="CAG2230633.1"/>
    </source>
</evidence>
<dbReference type="InterPro" id="IPR011042">
    <property type="entry name" value="6-blade_b-propeller_TolB-like"/>
</dbReference>
<proteinExistence type="predicted"/>
<organism evidence="1 2">
    <name type="scientific">Mytilus edulis</name>
    <name type="common">Blue mussel</name>
    <dbReference type="NCBI Taxonomy" id="6550"/>
    <lineage>
        <taxon>Eukaryota</taxon>
        <taxon>Metazoa</taxon>
        <taxon>Spiralia</taxon>
        <taxon>Lophotrochozoa</taxon>
        <taxon>Mollusca</taxon>
        <taxon>Bivalvia</taxon>
        <taxon>Autobranchia</taxon>
        <taxon>Pteriomorphia</taxon>
        <taxon>Mytilida</taxon>
        <taxon>Mytiloidea</taxon>
        <taxon>Mytilidae</taxon>
        <taxon>Mytilinae</taxon>
        <taxon>Mytilus</taxon>
    </lineage>
</organism>
<reference evidence="1" key="1">
    <citation type="submission" date="2021-03" db="EMBL/GenBank/DDBJ databases">
        <authorList>
            <person name="Bekaert M."/>
        </authorList>
    </citation>
    <scope>NUCLEOTIDE SEQUENCE</scope>
</reference>
<dbReference type="Gene3D" id="2.120.10.30">
    <property type="entry name" value="TolB, C-terminal domain"/>
    <property type="match status" value="1"/>
</dbReference>